<reference evidence="2 3" key="1">
    <citation type="submission" date="2016-12" db="EMBL/GenBank/DDBJ databases">
        <title>Genomic comparison of strains in the 'Actinomyces naeslundii' group.</title>
        <authorList>
            <person name="Mughal S.R."/>
            <person name="Do T."/>
            <person name="Gilbert S.C."/>
            <person name="Witherden E.A."/>
            <person name="Didelot X."/>
            <person name="Beighton D."/>
        </authorList>
    </citation>
    <scope>NUCLEOTIDE SEQUENCE [LARGE SCALE GENOMIC DNA]</scope>
    <source>
        <strain evidence="2 3">WE6B-3</strain>
    </source>
</reference>
<sequence length="268" mass="29317">MVELKELFSNQDAEWATKMIQSGRVFSVEPPPILQATNARLSGSETGPELEVLAGAAAEGWSYSLEELRANRRRALAGLEALEGSRQERAGGRPAPPASSGSADPSRTRRGLVEFERLLLVDLQDDAELGWRPVVDEVTGISFSGLSFFVRFDRVFEWVSGAEPAGASDLNELLRVSFDHAHGLWFWPDEGLDCGWEVSGWLVEEPAGYCVSAARPVERSVFEGLLERHWDLFMEDRCLQSTAWGFTDLEGGSAAVSAVLDGTGGDRL</sequence>
<evidence type="ECO:0000313" key="3">
    <source>
        <dbReference type="Proteomes" id="UP000186781"/>
    </source>
</evidence>
<evidence type="ECO:0000313" key="2">
    <source>
        <dbReference type="EMBL" id="OLO80681.1"/>
    </source>
</evidence>
<proteinExistence type="predicted"/>
<name>A0ABX3EVQ0_ACTNA</name>
<comment type="caution">
    <text evidence="2">The sequence shown here is derived from an EMBL/GenBank/DDBJ whole genome shotgun (WGS) entry which is preliminary data.</text>
</comment>
<gene>
    <name evidence="2" type="ORF">BKH13_12850</name>
</gene>
<keyword evidence="3" id="KW-1185">Reference proteome</keyword>
<dbReference type="EMBL" id="MSKX01000041">
    <property type="protein sequence ID" value="OLO80681.1"/>
    <property type="molecule type" value="Genomic_DNA"/>
</dbReference>
<evidence type="ECO:0000256" key="1">
    <source>
        <dbReference type="SAM" id="MobiDB-lite"/>
    </source>
</evidence>
<organism evidence="2 3">
    <name type="scientific">Actinomyces naeslundii</name>
    <dbReference type="NCBI Taxonomy" id="1655"/>
    <lineage>
        <taxon>Bacteria</taxon>
        <taxon>Bacillati</taxon>
        <taxon>Actinomycetota</taxon>
        <taxon>Actinomycetes</taxon>
        <taxon>Actinomycetales</taxon>
        <taxon>Actinomycetaceae</taxon>
        <taxon>Actinomyces</taxon>
    </lineage>
</organism>
<protein>
    <submittedName>
        <fullName evidence="2">Uncharacterized protein</fullName>
    </submittedName>
</protein>
<dbReference type="Proteomes" id="UP000186781">
    <property type="component" value="Unassembled WGS sequence"/>
</dbReference>
<accession>A0ABX3EVQ0</accession>
<feature type="region of interest" description="Disordered" evidence="1">
    <location>
        <begin position="83"/>
        <end position="108"/>
    </location>
</feature>